<proteinExistence type="predicted"/>
<name>A0AC35TMI2_9BILA</name>
<dbReference type="WBParaSite" id="RSKR_0000239100.1">
    <property type="protein sequence ID" value="RSKR_0000239100.1"/>
    <property type="gene ID" value="RSKR_0000239100"/>
</dbReference>
<organism evidence="1 2">
    <name type="scientific">Rhabditophanes sp. KR3021</name>
    <dbReference type="NCBI Taxonomy" id="114890"/>
    <lineage>
        <taxon>Eukaryota</taxon>
        <taxon>Metazoa</taxon>
        <taxon>Ecdysozoa</taxon>
        <taxon>Nematoda</taxon>
        <taxon>Chromadorea</taxon>
        <taxon>Rhabditida</taxon>
        <taxon>Tylenchina</taxon>
        <taxon>Panagrolaimomorpha</taxon>
        <taxon>Strongyloidoidea</taxon>
        <taxon>Alloionematidae</taxon>
        <taxon>Rhabditophanes</taxon>
    </lineage>
</organism>
<accession>A0AC35TMI2</accession>
<reference evidence="2" key="1">
    <citation type="submission" date="2016-11" db="UniProtKB">
        <authorList>
            <consortium name="WormBaseParasite"/>
        </authorList>
    </citation>
    <scope>IDENTIFICATION</scope>
    <source>
        <strain evidence="2">KR3021</strain>
    </source>
</reference>
<sequence>MVELGRQEDVGRWDVFKSYPRAIYSAHLQNKDTSNYLLQCFRLAVYLLSCGALCFGSLLSRSAVMLLGTNISNITETEISLLTECKANVSDSGIDIGEYVEKKNDVIAAIIISLWMIQTAPDFIEVIGSVWSYFATKRESVPVVKSYVLLETFRSAASLTLVLFIYPQLDLFRCLFVSSSIVFAPILVKKMELFSRIFRNTIGFMERILNVFVCVPMTYLFCVLFSSTYIWSGNLTNGLCLGGSLVFLAFSFWESWISHESKGGGFNSLFEIKYGLLKVNSKTRALTALMRVFVSSVVFQMAVKEHGAQDILVSEFLLQLQFSTQAFAIFWLAFAVIIVNAMLRFSIRLLSAMKMQITAICHPFVLMPVMLFWIVHVGQYQDTKCVFDTLLSDYGLAVRGDRWEGRKFGYLTDFVVGLVWFISYVVWAFSFIEKPKSTKLHEYIEAVAPNSNGLFIDQSILVFSHQIGEKSNPSLYDGAELDEDALLGDYHFKNGAKSENVINNTHDNVPTIYACATMWHETMNEMKQLVESVINLDEQRKLLETRKIGENSKFNLESHIFFDDAWVDNEYCKRVPNEYFEMLYKLLRVLLKWDEAKEKGDDEESDAEEETAHVRILIPTAYGGRFVTKFPNGSVLYVHLKDKQKIRHKKRWSQVMYMYYLLGYRIMASDVSVQDQKTVADNTYILAMDGDSKFKPEAVLRLLNLMRKKSDIGCACGRIHPIGSGIMVWYQKFEYAIAHWFQKAAEHVFGCVLCAPGCFSMFRASALMDDNIMHKYTKVATEARHYVQYDQGEDRWLSTLLLKKGYRIEYVASSDAETYAPEGFEEFFNQRRRWTPSSIANTVDLLVDYKVAVKNNNSISNLYIFYQMIVIGFSMFGPAIIFTMLVFAQTAAFGISSDKMIMWNATPIVAFIACCFLYESSTQLKFAKAASIAYAFVMLSVMVATTSQIVLETIFSPTSMFVVNMVVIFLFAAAIHPKEFTNIMYGSIFFLMIPSTYIFLALYSLINLNVINWGTREAIAKATGNEDKFKSPVNKFLTSCVEKTRLDKFWKWCKSFNGRKNEELEEVRAALKRLEERIEPSNEVIDMDGDHHINDSATESKEADEIEELVYRDDMWMNCENVCECTKGVLEESEETFWNDLIEKYLTPFRTTKQENQEAADALVGLRNKVSFTIIILNGLLVLAVYLLQKHKNVLSMEWVPFKGFEWTKMNDETGQFEATQEALKIDPLGMIIIVFLMGILIVQTLGMIIHRFNTLIESLNEVADLENEFLYQKEQEIDCDEIIEIAQSMLNTIDYTTAHGAGGYRRPTIK</sequence>
<evidence type="ECO:0000313" key="2">
    <source>
        <dbReference type="WBParaSite" id="RSKR_0000239100.1"/>
    </source>
</evidence>
<evidence type="ECO:0000313" key="1">
    <source>
        <dbReference type="Proteomes" id="UP000095286"/>
    </source>
</evidence>
<protein>
    <submittedName>
        <fullName evidence="2">Chitin synthase</fullName>
    </submittedName>
</protein>
<dbReference type="Proteomes" id="UP000095286">
    <property type="component" value="Unplaced"/>
</dbReference>